<evidence type="ECO:0000313" key="4">
    <source>
        <dbReference type="Proteomes" id="UP000028781"/>
    </source>
</evidence>
<accession>A0A076LD52</accession>
<evidence type="ECO:0000259" key="2">
    <source>
        <dbReference type="Pfam" id="PF09335"/>
    </source>
</evidence>
<feature type="domain" description="VTT" evidence="2">
    <location>
        <begin position="36"/>
        <end position="149"/>
    </location>
</feature>
<feature type="transmembrane region" description="Helical" evidence="1">
    <location>
        <begin position="21"/>
        <end position="48"/>
    </location>
</feature>
<feature type="transmembrane region" description="Helical" evidence="1">
    <location>
        <begin position="54"/>
        <end position="74"/>
    </location>
</feature>
<dbReference type="InterPro" id="IPR032816">
    <property type="entry name" value="VTT_dom"/>
</dbReference>
<dbReference type="STRING" id="1301915.JH146_1603"/>
<reference evidence="3 4" key="1">
    <citation type="journal article" date="2015" name="Int. J. Syst. Evol. Microbiol.">
        <title>M ethanocaldococcus bathoardescens sp. nov., a hyperthermophilic methanogen isolated from a volcanically active deep-sea hydrothermal vent.</title>
        <authorList>
            <person name="Stewart L.C."/>
            <person name="Jung J.H."/>
            <person name="Kim Y.T."/>
            <person name="Kwon S.W."/>
            <person name="Park C.S."/>
            <person name="Holden J.F."/>
        </authorList>
    </citation>
    <scope>NUCLEOTIDE SEQUENCE [LARGE SCALE GENOMIC DNA]</scope>
    <source>
        <strain evidence="3 4">JH146</strain>
    </source>
</reference>
<dbReference type="Proteomes" id="UP000028781">
    <property type="component" value="Chromosome"/>
</dbReference>
<dbReference type="PANTHER" id="PTHR42709">
    <property type="entry name" value="ALKALINE PHOSPHATASE LIKE PROTEIN"/>
    <property type="match status" value="1"/>
</dbReference>
<feature type="transmembrane region" description="Helical" evidence="1">
    <location>
        <begin position="133"/>
        <end position="154"/>
    </location>
</feature>
<keyword evidence="1" id="KW-0812">Transmembrane</keyword>
<dbReference type="KEGG" id="mjh:JH146_1603"/>
<sequence length="160" mass="18597">MINLELFKEFLLNLIKDYGYFGIFLVGFSEPIFQPFPTEIFIVAGILLGLDWKLVWIVSTVACNFGAVITYFLAKKYGEKLMLKLFDEEKIRKGTLYLKKWGILGVIVVSFTPIPFEVICWICGSFEMPFERYMIAVFLSRLIKHGIVILPFILKDHIHF</sequence>
<evidence type="ECO:0000256" key="1">
    <source>
        <dbReference type="SAM" id="Phobius"/>
    </source>
</evidence>
<dbReference type="Pfam" id="PF09335">
    <property type="entry name" value="VTT_dom"/>
    <property type="match status" value="1"/>
</dbReference>
<keyword evidence="1" id="KW-0472">Membrane</keyword>
<evidence type="ECO:0000313" key="3">
    <source>
        <dbReference type="EMBL" id="AIJ06445.1"/>
    </source>
</evidence>
<feature type="transmembrane region" description="Helical" evidence="1">
    <location>
        <begin position="101"/>
        <end position="127"/>
    </location>
</feature>
<dbReference type="RefSeq" id="WP_048202517.1">
    <property type="nucleotide sequence ID" value="NZ_CP009149.1"/>
</dbReference>
<dbReference type="PANTHER" id="PTHR42709:SF4">
    <property type="entry name" value="INNER MEMBRANE PROTEIN YQAA"/>
    <property type="match status" value="1"/>
</dbReference>
<name>A0A076LD52_9EURY</name>
<dbReference type="OrthoDB" id="59749at2157"/>
<keyword evidence="4" id="KW-1185">Reference proteome</keyword>
<dbReference type="EMBL" id="CP009149">
    <property type="protein sequence ID" value="AIJ06445.1"/>
    <property type="molecule type" value="Genomic_DNA"/>
</dbReference>
<protein>
    <submittedName>
        <fullName evidence="3">PA-phosphatase like phosphoesterase</fullName>
    </submittedName>
</protein>
<dbReference type="HOGENOM" id="CLU_098634_2_0_2"/>
<dbReference type="GeneID" id="24892239"/>
<dbReference type="InterPro" id="IPR051311">
    <property type="entry name" value="DedA_domain"/>
</dbReference>
<proteinExistence type="predicted"/>
<organism evidence="3 4">
    <name type="scientific">Methanocaldococcus bathoardescens</name>
    <dbReference type="NCBI Taxonomy" id="1301915"/>
    <lineage>
        <taxon>Archaea</taxon>
        <taxon>Methanobacteriati</taxon>
        <taxon>Methanobacteriota</taxon>
        <taxon>Methanomada group</taxon>
        <taxon>Methanococci</taxon>
        <taxon>Methanococcales</taxon>
        <taxon>Methanocaldococcaceae</taxon>
        <taxon>Methanocaldococcus</taxon>
    </lineage>
</organism>
<dbReference type="AlphaFoldDB" id="A0A076LD52"/>
<gene>
    <name evidence="3" type="ORF">JH146_1603</name>
</gene>
<keyword evidence="1" id="KW-1133">Transmembrane helix</keyword>